<sequence>MFPIPAEDRSINLRFGKAVRFKPSLIEGAYDGKADGRLRDNHASQFARHPTHVLWSHLSKPDSDYNPGSRKHVAETHHEMAESKKRSKYQCAPLPDEYLKSRIMPSVPLDLLSCSSVNNSHSGANLAQSSSLLGTSVVYGLAEGRPEISRLASQFEHQEFKLNMGEHPRSRIVAKPRDVDPVQKASSNPLVIGDDVASIKIAIGKRPLELPRSVSSLSDNPPTFRNSPSFGKYSEAERRGGKKFAPNDGSGTAVFDPLFIKATNAGRSMENCPPDQRSLHFMAQQEELVSRIRDKRI</sequence>
<reference evidence="3" key="1">
    <citation type="submission" date="2015-09" db="EMBL/GenBank/DDBJ databases">
        <authorList>
            <consortium name="Pathogen Informatics"/>
        </authorList>
    </citation>
    <scope>NUCLEOTIDE SEQUENCE [LARGE SCALE GENOMIC DNA]</scope>
    <source>
        <strain evidence="3">Lake Konstanz</strain>
    </source>
</reference>
<protein>
    <submittedName>
        <fullName evidence="2">Uncharacterized protein</fullName>
    </submittedName>
</protein>
<dbReference type="AlphaFoldDB" id="A0A0S4KIN7"/>
<evidence type="ECO:0000313" key="2">
    <source>
        <dbReference type="EMBL" id="CUI14157.1"/>
    </source>
</evidence>
<gene>
    <name evidence="2" type="ORF">BSAL_71230</name>
</gene>
<dbReference type="Proteomes" id="UP000051952">
    <property type="component" value="Unassembled WGS sequence"/>
</dbReference>
<proteinExistence type="predicted"/>
<name>A0A0S4KIN7_BODSA</name>
<accession>A0A0S4KIN7</accession>
<keyword evidence="3" id="KW-1185">Reference proteome</keyword>
<organism evidence="2 3">
    <name type="scientific">Bodo saltans</name>
    <name type="common">Flagellated protozoan</name>
    <dbReference type="NCBI Taxonomy" id="75058"/>
    <lineage>
        <taxon>Eukaryota</taxon>
        <taxon>Discoba</taxon>
        <taxon>Euglenozoa</taxon>
        <taxon>Kinetoplastea</taxon>
        <taxon>Metakinetoplastina</taxon>
        <taxon>Eubodonida</taxon>
        <taxon>Bodonidae</taxon>
        <taxon>Bodo</taxon>
    </lineage>
</organism>
<evidence type="ECO:0000313" key="3">
    <source>
        <dbReference type="Proteomes" id="UP000051952"/>
    </source>
</evidence>
<dbReference type="EMBL" id="CYKH01000544">
    <property type="protein sequence ID" value="CUI14157.1"/>
    <property type="molecule type" value="Genomic_DNA"/>
</dbReference>
<evidence type="ECO:0000256" key="1">
    <source>
        <dbReference type="SAM" id="MobiDB-lite"/>
    </source>
</evidence>
<feature type="region of interest" description="Disordered" evidence="1">
    <location>
        <begin position="59"/>
        <end position="87"/>
    </location>
</feature>
<feature type="compositionally biased region" description="Basic and acidic residues" evidence="1">
    <location>
        <begin position="72"/>
        <end position="84"/>
    </location>
</feature>
<feature type="compositionally biased region" description="Polar residues" evidence="1">
    <location>
        <begin position="213"/>
        <end position="229"/>
    </location>
</feature>
<feature type="region of interest" description="Disordered" evidence="1">
    <location>
        <begin position="213"/>
        <end position="249"/>
    </location>
</feature>
<dbReference type="VEuPathDB" id="TriTrypDB:BSAL_71230"/>